<evidence type="ECO:0000313" key="2">
    <source>
        <dbReference type="Proteomes" id="UP001157034"/>
    </source>
</evidence>
<dbReference type="PANTHER" id="PTHR43649">
    <property type="entry name" value="ARABINOSE-BINDING PROTEIN-RELATED"/>
    <property type="match status" value="1"/>
</dbReference>
<dbReference type="Pfam" id="PF01547">
    <property type="entry name" value="SBP_bac_1"/>
    <property type="match status" value="1"/>
</dbReference>
<evidence type="ECO:0000313" key="1">
    <source>
        <dbReference type="EMBL" id="GMA94964.1"/>
    </source>
</evidence>
<dbReference type="PANTHER" id="PTHR43649:SF30">
    <property type="entry name" value="ABC TRANSPORTER SUBSTRATE-BINDING PROTEIN"/>
    <property type="match status" value="1"/>
</dbReference>
<dbReference type="Gene3D" id="3.40.190.10">
    <property type="entry name" value="Periplasmic binding protein-like II"/>
    <property type="match status" value="1"/>
</dbReference>
<dbReference type="EMBL" id="BSVB01000001">
    <property type="protein sequence ID" value="GMA94964.1"/>
    <property type="molecule type" value="Genomic_DNA"/>
</dbReference>
<dbReference type="RefSeq" id="WP_284253825.1">
    <property type="nucleotide sequence ID" value="NZ_BSVB01000001.1"/>
</dbReference>
<dbReference type="PROSITE" id="PS51318">
    <property type="entry name" value="TAT"/>
    <property type="match status" value="1"/>
</dbReference>
<accession>A0ABQ6K3N7</accession>
<organism evidence="1 2">
    <name type="scientific">Pseudolysinimonas kribbensis</name>
    <dbReference type="NCBI Taxonomy" id="433641"/>
    <lineage>
        <taxon>Bacteria</taxon>
        <taxon>Bacillati</taxon>
        <taxon>Actinomycetota</taxon>
        <taxon>Actinomycetes</taxon>
        <taxon>Micrococcales</taxon>
        <taxon>Microbacteriaceae</taxon>
        <taxon>Pseudolysinimonas</taxon>
    </lineage>
</organism>
<dbReference type="SUPFAM" id="SSF53850">
    <property type="entry name" value="Periplasmic binding protein-like II"/>
    <property type="match status" value="1"/>
</dbReference>
<dbReference type="InterPro" id="IPR006059">
    <property type="entry name" value="SBP"/>
</dbReference>
<sequence length="301" mass="32211">MRAPSTTKGHHDHHPRLTRRSLLLGSAAVGLTAALAACAPGSGGGQALKFWNMPWGGTAFNPLDKKISEAFSPKKGLPRVTYQTVQWADFVTTFASAIAANTGPAVSSGSGTQAFQFATEDKIAPADDLLDSWKKNGLYDDFLPGLLGTMKTSQGYVAIPYNLDMRALWYSKPLLEKAGVEPPKDWQTYLDACEALKKIGAYGFGIASGKNGNGFQILVGLLINNGGGLFDEEQKPRCVTPENIQALEFVVEMIRKGYVDPGSAGYSTDNAQAQWKADRFAMGYEGRASHPTWAAGSPATS</sequence>
<dbReference type="InterPro" id="IPR006311">
    <property type="entry name" value="TAT_signal"/>
</dbReference>
<comment type="caution">
    <text evidence="1">The sequence shown here is derived from an EMBL/GenBank/DDBJ whole genome shotgun (WGS) entry which is preliminary data.</text>
</comment>
<evidence type="ECO:0008006" key="3">
    <source>
        <dbReference type="Google" id="ProtNLM"/>
    </source>
</evidence>
<proteinExistence type="predicted"/>
<dbReference type="InterPro" id="IPR050490">
    <property type="entry name" value="Bact_solute-bd_prot1"/>
</dbReference>
<protein>
    <recommendedName>
        <fullName evidence="3">Extracellular solute-binding protein</fullName>
    </recommendedName>
</protein>
<name>A0ABQ6K3N7_9MICO</name>
<dbReference type="Proteomes" id="UP001157034">
    <property type="component" value="Unassembled WGS sequence"/>
</dbReference>
<reference evidence="2" key="1">
    <citation type="journal article" date="2019" name="Int. J. Syst. Evol. Microbiol.">
        <title>The Global Catalogue of Microorganisms (GCM) 10K type strain sequencing project: providing services to taxonomists for standard genome sequencing and annotation.</title>
        <authorList>
            <consortium name="The Broad Institute Genomics Platform"/>
            <consortium name="The Broad Institute Genome Sequencing Center for Infectious Disease"/>
            <person name="Wu L."/>
            <person name="Ma J."/>
        </authorList>
    </citation>
    <scope>NUCLEOTIDE SEQUENCE [LARGE SCALE GENOMIC DNA]</scope>
    <source>
        <strain evidence="2">NBRC 108894</strain>
    </source>
</reference>
<keyword evidence="2" id="KW-1185">Reference proteome</keyword>
<gene>
    <name evidence="1" type="ORF">GCM10025881_17880</name>
</gene>